<evidence type="ECO:0000313" key="2">
    <source>
        <dbReference type="Proteomes" id="UP001232992"/>
    </source>
</evidence>
<dbReference type="RefSeq" id="WP_283758202.1">
    <property type="nucleotide sequence ID" value="NZ_JAQOSQ010000008.1"/>
</dbReference>
<dbReference type="EMBL" id="JAQOSQ010000008">
    <property type="protein sequence ID" value="MDJ1183548.1"/>
    <property type="molecule type" value="Genomic_DNA"/>
</dbReference>
<accession>A0ABT7BZ47</accession>
<gene>
    <name evidence="1" type="ORF">PMH09_10090</name>
</gene>
<dbReference type="Proteomes" id="UP001232992">
    <property type="component" value="Unassembled WGS sequence"/>
</dbReference>
<keyword evidence="2" id="KW-1185">Reference proteome</keyword>
<reference evidence="1 2" key="1">
    <citation type="submission" date="2023-01" db="EMBL/GenBank/DDBJ databases">
        <title>Novel diversity within Roseofilum (Cyanobacteria; Desertifilaceae) from marine benthic mats with descriptions of four novel species.</title>
        <authorList>
            <person name="Wang Y."/>
            <person name="Berthold D.E."/>
            <person name="Hu J."/>
            <person name="Lefler F.W."/>
            <person name="Laughinghouse H.D. IV."/>
        </authorList>
    </citation>
    <scope>NUCLEOTIDE SEQUENCE [LARGE SCALE GENOMIC DNA]</scope>
    <source>
        <strain evidence="1 2">BLCC-M143</strain>
    </source>
</reference>
<proteinExistence type="predicted"/>
<evidence type="ECO:0000313" key="1">
    <source>
        <dbReference type="EMBL" id="MDJ1183548.1"/>
    </source>
</evidence>
<comment type="caution">
    <text evidence="1">The sequence shown here is derived from an EMBL/GenBank/DDBJ whole genome shotgun (WGS) entry which is preliminary data.</text>
</comment>
<name>A0ABT7BZ47_9CYAN</name>
<protein>
    <submittedName>
        <fullName evidence="1">Uncharacterized protein</fullName>
    </submittedName>
</protein>
<sequence length="48" mass="5641">MNMFARMNDLVMYLFAAFGQIFSVERETYPDIGVQPFTGEVLSEWLEF</sequence>
<organism evidence="1 2">
    <name type="scientific">Roseofilum casamattae BLCC-M143</name>
    <dbReference type="NCBI Taxonomy" id="3022442"/>
    <lineage>
        <taxon>Bacteria</taxon>
        <taxon>Bacillati</taxon>
        <taxon>Cyanobacteriota</taxon>
        <taxon>Cyanophyceae</taxon>
        <taxon>Desertifilales</taxon>
        <taxon>Desertifilaceae</taxon>
        <taxon>Roseofilum</taxon>
        <taxon>Roseofilum casamattae</taxon>
    </lineage>
</organism>